<sequence>MSQDPLPPYLQKLQSIPKHPLLFGPSPLQRLPRLTEALVGDSSSSNNLQIWAKRDDCNR</sequence>
<dbReference type="AlphaFoldDB" id="A0A9W7W6D1"/>
<dbReference type="OrthoDB" id="10266364at2759"/>
<comment type="caution">
    <text evidence="1">The sequence shown here is derived from an EMBL/GenBank/DDBJ whole genome shotgun (WGS) entry which is preliminary data.</text>
</comment>
<protein>
    <submittedName>
        <fullName evidence="1">1-aminocyclopropane-1-carboxylate deaminase</fullName>
    </submittedName>
</protein>
<evidence type="ECO:0000313" key="2">
    <source>
        <dbReference type="Proteomes" id="UP001138500"/>
    </source>
</evidence>
<keyword evidence="2" id="KW-1185">Reference proteome</keyword>
<dbReference type="Proteomes" id="UP001138500">
    <property type="component" value="Unassembled WGS sequence"/>
</dbReference>
<dbReference type="Gene3D" id="3.40.50.1100">
    <property type="match status" value="1"/>
</dbReference>
<name>A0A9W7W6D1_9PEZI</name>
<dbReference type="EMBL" id="RIBY02000209">
    <property type="protein sequence ID" value="KAH9844908.1"/>
    <property type="molecule type" value="Genomic_DNA"/>
</dbReference>
<reference evidence="1 2" key="2">
    <citation type="journal article" date="2021" name="Curr. Genet.">
        <title>Genetic response to nitrogen starvation in the aggressive Eucalyptus foliar pathogen Teratosphaeria destructans.</title>
        <authorList>
            <person name="Havenga M."/>
            <person name="Wingfield B.D."/>
            <person name="Wingfield M.J."/>
            <person name="Dreyer L.L."/>
            <person name="Roets F."/>
            <person name="Aylward J."/>
        </authorList>
    </citation>
    <scope>NUCLEOTIDE SEQUENCE [LARGE SCALE GENOMIC DNA]</scope>
    <source>
        <strain evidence="1">CMW44962</strain>
    </source>
</reference>
<evidence type="ECO:0000313" key="1">
    <source>
        <dbReference type="EMBL" id="KAH9844908.1"/>
    </source>
</evidence>
<dbReference type="SUPFAM" id="SSF53686">
    <property type="entry name" value="Tryptophan synthase beta subunit-like PLP-dependent enzymes"/>
    <property type="match status" value="1"/>
</dbReference>
<proteinExistence type="predicted"/>
<dbReference type="InterPro" id="IPR036052">
    <property type="entry name" value="TrpB-like_PALP_sf"/>
</dbReference>
<gene>
    <name evidence="1" type="ORF">Tdes44962_MAKER10504</name>
</gene>
<accession>A0A9W7W6D1</accession>
<organism evidence="1 2">
    <name type="scientific">Teratosphaeria destructans</name>
    <dbReference type="NCBI Taxonomy" id="418781"/>
    <lineage>
        <taxon>Eukaryota</taxon>
        <taxon>Fungi</taxon>
        <taxon>Dikarya</taxon>
        <taxon>Ascomycota</taxon>
        <taxon>Pezizomycotina</taxon>
        <taxon>Dothideomycetes</taxon>
        <taxon>Dothideomycetidae</taxon>
        <taxon>Mycosphaerellales</taxon>
        <taxon>Teratosphaeriaceae</taxon>
        <taxon>Teratosphaeria</taxon>
    </lineage>
</organism>
<reference evidence="1 2" key="1">
    <citation type="journal article" date="2018" name="IMA Fungus">
        <title>IMA Genome-F 10: Nine draft genome sequences of Claviceps purpurea s.lat., including C. arundinis, C. humidiphila, and C. cf. spartinae, pseudomolecules for the pitch canker pathogen Fusarium circinatum, draft genome of Davidsoniella eucalypti, Grosmannia galeiformis, Quambalaria eucalypti, and Teratosphaeria destructans.</title>
        <authorList>
            <person name="Wingfield B.D."/>
            <person name="Liu M."/>
            <person name="Nguyen H.D."/>
            <person name="Lane F.A."/>
            <person name="Morgan S.W."/>
            <person name="De Vos L."/>
            <person name="Wilken P.M."/>
            <person name="Duong T.A."/>
            <person name="Aylward J."/>
            <person name="Coetzee M.P."/>
            <person name="Dadej K."/>
            <person name="De Beer Z.W."/>
            <person name="Findlay W."/>
            <person name="Havenga M."/>
            <person name="Kolarik M."/>
            <person name="Menzies J.G."/>
            <person name="Naidoo K."/>
            <person name="Pochopski O."/>
            <person name="Shoukouhi P."/>
            <person name="Santana Q.C."/>
            <person name="Seifert K.A."/>
            <person name="Soal N."/>
            <person name="Steenkamp E.T."/>
            <person name="Tatham C.T."/>
            <person name="van der Nest M.A."/>
            <person name="Wingfield M.J."/>
        </authorList>
    </citation>
    <scope>NUCLEOTIDE SEQUENCE [LARGE SCALE GENOMIC DNA]</scope>
    <source>
        <strain evidence="1">CMW44962</strain>
    </source>
</reference>